<feature type="transmembrane region" description="Helical" evidence="1">
    <location>
        <begin position="7"/>
        <end position="27"/>
    </location>
</feature>
<organism evidence="3 5">
    <name type="scientific">Heyndrickxia sporothermodurans</name>
    <dbReference type="NCBI Taxonomy" id="46224"/>
    <lineage>
        <taxon>Bacteria</taxon>
        <taxon>Bacillati</taxon>
        <taxon>Bacillota</taxon>
        <taxon>Bacilli</taxon>
        <taxon>Bacillales</taxon>
        <taxon>Bacillaceae</taxon>
        <taxon>Heyndrickxia</taxon>
    </lineage>
</organism>
<protein>
    <submittedName>
        <fullName evidence="4">CPBP family intramembrane metalloprotease</fullName>
    </submittedName>
</protein>
<name>A0A150KJ47_9BACI</name>
<keyword evidence="4" id="KW-0645">Protease</keyword>
<evidence type="ECO:0000313" key="5">
    <source>
        <dbReference type="Proteomes" id="UP000075666"/>
    </source>
</evidence>
<evidence type="ECO:0000313" key="4">
    <source>
        <dbReference type="EMBL" id="QQX26365.1"/>
    </source>
</evidence>
<keyword evidence="1" id="KW-0472">Membrane</keyword>
<keyword evidence="4" id="KW-0482">Metalloprotease</keyword>
<feature type="transmembrane region" description="Helical" evidence="1">
    <location>
        <begin position="204"/>
        <end position="223"/>
    </location>
</feature>
<dbReference type="OrthoDB" id="2194912at2"/>
<sequence>MKKEYVYILITYIAMQLSAYVGQPIVYIIGVKGFHTSESYMKMMTPVYWIVISFISALIIVLLILRKSERKYQLERSTPLSVGKSITWAIGGIFLAFIAQALASIIEQMIGIKPGSENTQRIVSLIETFPIVVVVSSIIGPILEEIVFRKIIFGTLHKYLSFFSSALISSIIFGLAHMEFVHLLLYSAMGFTFAFLYKKTNRILVPISAHVIMNTIVVIAQLLNREEIQKIIEKQSFIGGLFS</sequence>
<dbReference type="AlphaFoldDB" id="A0A150KJ47"/>
<proteinExistence type="predicted"/>
<feature type="transmembrane region" description="Helical" evidence="1">
    <location>
        <begin position="47"/>
        <end position="65"/>
    </location>
</feature>
<dbReference type="PANTHER" id="PTHR36435">
    <property type="entry name" value="SLR1288 PROTEIN"/>
    <property type="match status" value="1"/>
</dbReference>
<dbReference type="GO" id="GO:0080120">
    <property type="term" value="P:CAAX-box protein maturation"/>
    <property type="evidence" value="ECO:0007669"/>
    <property type="project" value="UniProtKB-ARBA"/>
</dbReference>
<evidence type="ECO:0000259" key="2">
    <source>
        <dbReference type="Pfam" id="PF02517"/>
    </source>
</evidence>
<gene>
    <name evidence="3" type="ORF">B4102_4297</name>
    <name evidence="4" type="ORF">JGZ69_05740</name>
</gene>
<dbReference type="Proteomes" id="UP000595512">
    <property type="component" value="Chromosome"/>
</dbReference>
<dbReference type="InterPro" id="IPR003675">
    <property type="entry name" value="Rce1/LyrA-like_dom"/>
</dbReference>
<dbReference type="KEGG" id="hspo:JGZ69_05740"/>
<feature type="transmembrane region" description="Helical" evidence="1">
    <location>
        <begin position="122"/>
        <end position="143"/>
    </location>
</feature>
<dbReference type="PATRIC" id="fig|46224.3.peg.2650"/>
<evidence type="ECO:0000313" key="3">
    <source>
        <dbReference type="EMBL" id="KYC83093.1"/>
    </source>
</evidence>
<dbReference type="Proteomes" id="UP000075666">
    <property type="component" value="Unassembled WGS sequence"/>
</dbReference>
<feature type="transmembrane region" description="Helical" evidence="1">
    <location>
        <begin position="155"/>
        <end position="174"/>
    </location>
</feature>
<dbReference type="GO" id="GO:0008237">
    <property type="term" value="F:metallopeptidase activity"/>
    <property type="evidence" value="ECO:0007669"/>
    <property type="project" value="UniProtKB-KW"/>
</dbReference>
<dbReference type="GO" id="GO:0004175">
    <property type="term" value="F:endopeptidase activity"/>
    <property type="evidence" value="ECO:0007669"/>
    <property type="project" value="UniProtKB-ARBA"/>
</dbReference>
<accession>A0A150KJ47</accession>
<reference evidence="3 5" key="1">
    <citation type="submission" date="2016-01" db="EMBL/GenBank/DDBJ databases">
        <title>Genome Sequences of Twelve Sporeforming Bacillus Species Isolated from Foods.</title>
        <authorList>
            <person name="Berendsen E.M."/>
            <person name="Wells-Bennik M.H."/>
            <person name="Krawcyk A.O."/>
            <person name="De Jong A."/>
            <person name="Holsappel S."/>
            <person name="Eijlander R.T."/>
            <person name="Kuipers O.P."/>
        </authorList>
    </citation>
    <scope>NUCLEOTIDE SEQUENCE [LARGE SCALE GENOMIC DNA]</scope>
    <source>
        <strain evidence="3 5">B4102</strain>
    </source>
</reference>
<keyword evidence="5" id="KW-1185">Reference proteome</keyword>
<dbReference type="RefSeq" id="WP_066236213.1">
    <property type="nucleotide sequence ID" value="NZ_CP066701.1"/>
</dbReference>
<reference evidence="4 6" key="2">
    <citation type="submission" date="2020-12" db="EMBL/GenBank/DDBJ databases">
        <title>Taxonomic evaluation of the Bacillus sporothermodurans group of bacteria based on whole genome sequences.</title>
        <authorList>
            <person name="Fiedler G."/>
            <person name="Herbstmann A.-D."/>
            <person name="Doll E."/>
            <person name="Wenning M."/>
            <person name="Brinks E."/>
            <person name="Kabisch J."/>
            <person name="Breitenwieser F."/>
            <person name="Lappann M."/>
            <person name="Boehnlein C."/>
            <person name="Franz C."/>
        </authorList>
    </citation>
    <scope>NUCLEOTIDE SEQUENCE [LARGE SCALE GENOMIC DNA]</scope>
    <source>
        <strain evidence="4 6">DSM 10599</strain>
    </source>
</reference>
<dbReference type="EMBL" id="LQYN01000176">
    <property type="protein sequence ID" value="KYC83093.1"/>
    <property type="molecule type" value="Genomic_DNA"/>
</dbReference>
<dbReference type="Pfam" id="PF02517">
    <property type="entry name" value="Rce1-like"/>
    <property type="match status" value="1"/>
</dbReference>
<keyword evidence="1" id="KW-0812">Transmembrane</keyword>
<evidence type="ECO:0000256" key="1">
    <source>
        <dbReference type="SAM" id="Phobius"/>
    </source>
</evidence>
<keyword evidence="4" id="KW-0378">Hydrolase</keyword>
<feature type="transmembrane region" description="Helical" evidence="1">
    <location>
        <begin position="86"/>
        <end position="110"/>
    </location>
</feature>
<feature type="domain" description="CAAX prenyl protease 2/Lysostaphin resistance protein A-like" evidence="2">
    <location>
        <begin position="129"/>
        <end position="216"/>
    </location>
</feature>
<dbReference type="PANTHER" id="PTHR36435:SF6">
    <property type="entry name" value="ABORTIVE INFECTION PROTEIN"/>
    <property type="match status" value="1"/>
</dbReference>
<dbReference type="STRING" id="46224.B4102_4297"/>
<keyword evidence="1" id="KW-1133">Transmembrane helix</keyword>
<dbReference type="InterPro" id="IPR052710">
    <property type="entry name" value="CAAX_protease"/>
</dbReference>
<dbReference type="EMBL" id="CP066701">
    <property type="protein sequence ID" value="QQX26365.1"/>
    <property type="molecule type" value="Genomic_DNA"/>
</dbReference>
<evidence type="ECO:0000313" key="6">
    <source>
        <dbReference type="Proteomes" id="UP000595512"/>
    </source>
</evidence>